<comment type="similarity">
    <text evidence="5">Belongs to the GTP cyclohydrolase I family.</text>
</comment>
<feature type="binding site" evidence="5">
    <location>
        <position position="76"/>
    </location>
    <ligand>
        <name>Zn(2+)</name>
        <dbReference type="ChEBI" id="CHEBI:29105"/>
    </ligand>
</feature>
<dbReference type="GO" id="GO:0005737">
    <property type="term" value="C:cytoplasm"/>
    <property type="evidence" value="ECO:0007669"/>
    <property type="project" value="TreeGrafter"/>
</dbReference>
<dbReference type="AlphaFoldDB" id="A0A1U7M3P5"/>
<dbReference type="Proteomes" id="UP000186112">
    <property type="component" value="Unassembled WGS sequence"/>
</dbReference>
<evidence type="ECO:0000256" key="3">
    <source>
        <dbReference type="ARBA" id="ARBA00022563"/>
    </source>
</evidence>
<evidence type="ECO:0000313" key="8">
    <source>
        <dbReference type="Proteomes" id="UP000186112"/>
    </source>
</evidence>
<evidence type="ECO:0000313" key="7">
    <source>
        <dbReference type="EMBL" id="OLS01906.1"/>
    </source>
</evidence>
<protein>
    <recommendedName>
        <fullName evidence="5">GTP cyclohydrolase 1</fullName>
        <ecNumber evidence="5">3.5.4.16</ecNumber>
    </recommendedName>
    <alternativeName>
        <fullName evidence="5">GTP cyclohydrolase I</fullName>
        <shortName evidence="5">GTP-CH-I</shortName>
    </alternativeName>
</protein>
<comment type="catalytic activity">
    <reaction evidence="1 5">
        <text>GTP + H2O = 7,8-dihydroneopterin 3'-triphosphate + formate + H(+)</text>
        <dbReference type="Rhea" id="RHEA:17473"/>
        <dbReference type="ChEBI" id="CHEBI:15377"/>
        <dbReference type="ChEBI" id="CHEBI:15378"/>
        <dbReference type="ChEBI" id="CHEBI:15740"/>
        <dbReference type="ChEBI" id="CHEBI:37565"/>
        <dbReference type="ChEBI" id="CHEBI:58462"/>
        <dbReference type="EC" id="3.5.4.16"/>
    </reaction>
</comment>
<organism evidence="7 8">
    <name type="scientific">Tissierella creatinophila DSM 6911</name>
    <dbReference type="NCBI Taxonomy" id="1123403"/>
    <lineage>
        <taxon>Bacteria</taxon>
        <taxon>Bacillati</taxon>
        <taxon>Bacillota</taxon>
        <taxon>Tissierellia</taxon>
        <taxon>Tissierellales</taxon>
        <taxon>Tissierellaceae</taxon>
        <taxon>Tissierella</taxon>
    </lineage>
</organism>
<dbReference type="OrthoDB" id="9801207at2"/>
<feature type="binding site" evidence="5">
    <location>
        <position position="79"/>
    </location>
    <ligand>
        <name>Zn(2+)</name>
        <dbReference type="ChEBI" id="CHEBI:29105"/>
    </ligand>
</feature>
<name>A0A1U7M3P5_TISCR</name>
<dbReference type="InterPro" id="IPR001474">
    <property type="entry name" value="GTP_CycHdrlase_I"/>
</dbReference>
<dbReference type="GO" id="GO:0006729">
    <property type="term" value="P:tetrahydrobiopterin biosynthetic process"/>
    <property type="evidence" value="ECO:0007669"/>
    <property type="project" value="TreeGrafter"/>
</dbReference>
<evidence type="ECO:0000256" key="4">
    <source>
        <dbReference type="ARBA" id="ARBA00022801"/>
    </source>
</evidence>
<comment type="subunit">
    <text evidence="5">Homopolymer.</text>
</comment>
<dbReference type="PANTHER" id="PTHR11109:SF7">
    <property type="entry name" value="GTP CYCLOHYDROLASE 1"/>
    <property type="match status" value="1"/>
</dbReference>
<evidence type="ECO:0000256" key="5">
    <source>
        <dbReference type="HAMAP-Rule" id="MF_00223"/>
    </source>
</evidence>
<dbReference type="PROSITE" id="PS00859">
    <property type="entry name" value="GTP_CYCLOHYDROL_1_1"/>
    <property type="match status" value="1"/>
</dbReference>
<dbReference type="GO" id="GO:0003934">
    <property type="term" value="F:GTP cyclohydrolase I activity"/>
    <property type="evidence" value="ECO:0007669"/>
    <property type="project" value="UniProtKB-UniRule"/>
</dbReference>
<feature type="binding site" evidence="5">
    <location>
        <position position="148"/>
    </location>
    <ligand>
        <name>Zn(2+)</name>
        <dbReference type="ChEBI" id="CHEBI:29105"/>
    </ligand>
</feature>
<dbReference type="PANTHER" id="PTHR11109">
    <property type="entry name" value="GTP CYCLOHYDROLASE I"/>
    <property type="match status" value="1"/>
</dbReference>
<dbReference type="FunFam" id="3.30.1130.10:FF:000001">
    <property type="entry name" value="GTP cyclohydrolase 1"/>
    <property type="match status" value="1"/>
</dbReference>
<sequence length="186" mass="21055">MDKARIEKAVREILYAIGEDPDREGLLDTPNRVARMYEEIFSGLNEDPKKHLEVYFQEEQYEELVLIKDIPFHSVCEHHLVPFFGKAHIGYLPKEGRLTGLSKLARVVDSVSKKPQLQERLTATIANVITEKLDPYGVIVVIEAEHMCMTMRGVKKPGSKTITSAIRGVFTSDSKSRAEVLSMINK</sequence>
<dbReference type="InterPro" id="IPR020602">
    <property type="entry name" value="GTP_CycHdrlase_I_dom"/>
</dbReference>
<dbReference type="RefSeq" id="WP_075727719.1">
    <property type="nucleotide sequence ID" value="NZ_LTDM01000053.1"/>
</dbReference>
<dbReference type="UniPathway" id="UPA00848">
    <property type="reaction ID" value="UER00151"/>
</dbReference>
<dbReference type="EC" id="3.5.4.16" evidence="5"/>
<dbReference type="InterPro" id="IPR018234">
    <property type="entry name" value="GTP_CycHdrlase_I_CS"/>
</dbReference>
<dbReference type="GO" id="GO:0005525">
    <property type="term" value="F:GTP binding"/>
    <property type="evidence" value="ECO:0007669"/>
    <property type="project" value="UniProtKB-KW"/>
</dbReference>
<keyword evidence="4 5" id="KW-0378">Hydrolase</keyword>
<dbReference type="NCBIfam" id="NF006826">
    <property type="entry name" value="PRK09347.1-3"/>
    <property type="match status" value="1"/>
</dbReference>
<dbReference type="HAMAP" id="MF_00223">
    <property type="entry name" value="FolE"/>
    <property type="match status" value="1"/>
</dbReference>
<dbReference type="GO" id="GO:0006730">
    <property type="term" value="P:one-carbon metabolic process"/>
    <property type="evidence" value="ECO:0007669"/>
    <property type="project" value="UniProtKB-UniRule"/>
</dbReference>
<accession>A0A1U7M3P5</accession>
<reference evidence="7 8" key="1">
    <citation type="submission" date="2016-02" db="EMBL/GenBank/DDBJ databases">
        <title>Genome sequence of Tissierella creatinophila DSM 6911.</title>
        <authorList>
            <person name="Poehlein A."/>
            <person name="Daniel R."/>
        </authorList>
    </citation>
    <scope>NUCLEOTIDE SEQUENCE [LARGE SCALE GENOMIC DNA]</scope>
    <source>
        <strain evidence="7 8">DSM 6911</strain>
    </source>
</reference>
<dbReference type="NCBIfam" id="NF006825">
    <property type="entry name" value="PRK09347.1-2"/>
    <property type="match status" value="1"/>
</dbReference>
<keyword evidence="3 5" id="KW-0554">One-carbon metabolism</keyword>
<dbReference type="InterPro" id="IPR043133">
    <property type="entry name" value="GTP-CH-I_C/QueF"/>
</dbReference>
<evidence type="ECO:0000259" key="6">
    <source>
        <dbReference type="Pfam" id="PF01227"/>
    </source>
</evidence>
<dbReference type="PROSITE" id="PS00860">
    <property type="entry name" value="GTP_CYCLOHYDROL_1_2"/>
    <property type="match status" value="1"/>
</dbReference>
<keyword evidence="5" id="KW-0547">Nucleotide-binding</keyword>
<dbReference type="NCBIfam" id="TIGR00063">
    <property type="entry name" value="folE"/>
    <property type="match status" value="1"/>
</dbReference>
<dbReference type="Gene3D" id="1.10.286.10">
    <property type="match status" value="1"/>
</dbReference>
<dbReference type="FunFam" id="1.10.286.10:FF:000001">
    <property type="entry name" value="GTP cyclohydrolase 1"/>
    <property type="match status" value="1"/>
</dbReference>
<evidence type="ECO:0000256" key="1">
    <source>
        <dbReference type="ARBA" id="ARBA00001052"/>
    </source>
</evidence>
<dbReference type="InterPro" id="IPR043134">
    <property type="entry name" value="GTP-CH-I_N"/>
</dbReference>
<dbReference type="SUPFAM" id="SSF55620">
    <property type="entry name" value="Tetrahydrobiopterin biosynthesis enzymes-like"/>
    <property type="match status" value="1"/>
</dbReference>
<keyword evidence="8" id="KW-1185">Reference proteome</keyword>
<dbReference type="Gene3D" id="3.30.1130.10">
    <property type="match status" value="1"/>
</dbReference>
<comment type="pathway">
    <text evidence="2 5">Cofactor biosynthesis; 7,8-dihydroneopterin triphosphate biosynthesis; 7,8-dihydroneopterin triphosphate from GTP: step 1/1.</text>
</comment>
<dbReference type="Pfam" id="PF01227">
    <property type="entry name" value="GTP_cyclohydroI"/>
    <property type="match status" value="1"/>
</dbReference>
<keyword evidence="5" id="KW-0862">Zinc</keyword>
<proteinExistence type="inferred from homology"/>
<keyword evidence="5" id="KW-0342">GTP-binding</keyword>
<dbReference type="EMBL" id="LTDM01000053">
    <property type="protein sequence ID" value="OLS01906.1"/>
    <property type="molecule type" value="Genomic_DNA"/>
</dbReference>
<gene>
    <name evidence="5 7" type="primary">folE</name>
    <name evidence="7" type="ORF">TICRE_20480</name>
</gene>
<comment type="caution">
    <text evidence="7">The sequence shown here is derived from an EMBL/GenBank/DDBJ whole genome shotgun (WGS) entry which is preliminary data.</text>
</comment>
<dbReference type="GO" id="GO:0008270">
    <property type="term" value="F:zinc ion binding"/>
    <property type="evidence" value="ECO:0007669"/>
    <property type="project" value="UniProtKB-UniRule"/>
</dbReference>
<evidence type="ECO:0000256" key="2">
    <source>
        <dbReference type="ARBA" id="ARBA00005080"/>
    </source>
</evidence>
<feature type="domain" description="GTP cyclohydrolase I" evidence="6">
    <location>
        <begin position="6"/>
        <end position="184"/>
    </location>
</feature>
<dbReference type="GO" id="GO:0046654">
    <property type="term" value="P:tetrahydrofolate biosynthetic process"/>
    <property type="evidence" value="ECO:0007669"/>
    <property type="project" value="UniProtKB-UniRule"/>
</dbReference>
<keyword evidence="5" id="KW-0479">Metal-binding</keyword>